<dbReference type="AlphaFoldDB" id="A0A7J6CM52"/>
<protein>
    <submittedName>
        <fullName evidence="2">Uncharacterized protein</fullName>
    </submittedName>
</protein>
<evidence type="ECO:0000256" key="1">
    <source>
        <dbReference type="SAM" id="MobiDB-lite"/>
    </source>
</evidence>
<reference evidence="2 3" key="1">
    <citation type="submission" date="2020-04" db="EMBL/GenBank/DDBJ databases">
        <title>Chromosome-level genome assembly of a cyprinid fish Onychostoma macrolepis by integration of Nanopore Sequencing, Bionano and Hi-C technology.</title>
        <authorList>
            <person name="Wang D."/>
        </authorList>
    </citation>
    <scope>NUCLEOTIDE SEQUENCE [LARGE SCALE GENOMIC DNA]</scope>
    <source>
        <strain evidence="2">SWU-2019</strain>
        <tissue evidence="2">Muscle</tissue>
    </source>
</reference>
<feature type="region of interest" description="Disordered" evidence="1">
    <location>
        <begin position="137"/>
        <end position="180"/>
    </location>
</feature>
<evidence type="ECO:0000313" key="3">
    <source>
        <dbReference type="Proteomes" id="UP000579812"/>
    </source>
</evidence>
<dbReference type="EMBL" id="JAAMOB010000010">
    <property type="protein sequence ID" value="KAF4108408.1"/>
    <property type="molecule type" value="Genomic_DNA"/>
</dbReference>
<organism evidence="2 3">
    <name type="scientific">Onychostoma macrolepis</name>
    <dbReference type="NCBI Taxonomy" id="369639"/>
    <lineage>
        <taxon>Eukaryota</taxon>
        <taxon>Metazoa</taxon>
        <taxon>Chordata</taxon>
        <taxon>Craniata</taxon>
        <taxon>Vertebrata</taxon>
        <taxon>Euteleostomi</taxon>
        <taxon>Actinopterygii</taxon>
        <taxon>Neopterygii</taxon>
        <taxon>Teleostei</taxon>
        <taxon>Ostariophysi</taxon>
        <taxon>Cypriniformes</taxon>
        <taxon>Cyprinidae</taxon>
        <taxon>Acrossocheilinae</taxon>
        <taxon>Onychostoma</taxon>
    </lineage>
</organism>
<evidence type="ECO:0000313" key="2">
    <source>
        <dbReference type="EMBL" id="KAF4108408.1"/>
    </source>
</evidence>
<proteinExistence type="predicted"/>
<sequence>MNRDTTLPLPRQTACLPDHTLPVLAGFELTATELEEKLTKEDSFRHLLIRPYKDSHLPLISSANRHSPGGPVGITPQQPMAVRQFPSPCSPAHVQNRKQHLPSSFRPEANFRCALHEQSRKMACTVGGQIIPQLNVEEATEDSSPSRSISTRRSKTFSPFSSRKHQRLPGTQGQHALVKA</sequence>
<gene>
    <name evidence="2" type="ORF">G5714_011167</name>
</gene>
<accession>A0A7J6CM52</accession>
<keyword evidence="3" id="KW-1185">Reference proteome</keyword>
<name>A0A7J6CM52_9TELE</name>
<comment type="caution">
    <text evidence="2">The sequence shown here is derived from an EMBL/GenBank/DDBJ whole genome shotgun (WGS) entry which is preliminary data.</text>
</comment>
<dbReference type="Proteomes" id="UP000579812">
    <property type="component" value="Unassembled WGS sequence"/>
</dbReference>